<dbReference type="EMBL" id="JH000003">
    <property type="protein sequence ID" value="EGV99855.1"/>
    <property type="molecule type" value="Genomic_DNA"/>
</dbReference>
<feature type="domain" description="LysM" evidence="5">
    <location>
        <begin position="579"/>
        <end position="623"/>
    </location>
</feature>
<evidence type="ECO:0000256" key="2">
    <source>
        <dbReference type="ARBA" id="ARBA00019689"/>
    </source>
</evidence>
<reference evidence="7" key="1">
    <citation type="journal article" date="2011" name="Nat. Biotechnol.">
        <title>The genomic sequence of the Chinese hamster ovary (CHO)-K1 cell line.</title>
        <authorList>
            <person name="Xu X."/>
            <person name="Nagarajan H."/>
            <person name="Lewis N.E."/>
            <person name="Pan S."/>
            <person name="Cai Z."/>
            <person name="Liu X."/>
            <person name="Chen W."/>
            <person name="Xie M."/>
            <person name="Wang W."/>
            <person name="Hammond S."/>
            <person name="Andersen M.R."/>
            <person name="Neff N."/>
            <person name="Passarelli B."/>
            <person name="Koh W."/>
            <person name="Fan H.C."/>
            <person name="Wang J."/>
            <person name="Gui Y."/>
            <person name="Lee K.H."/>
            <person name="Betenbaugh M.J."/>
            <person name="Quake S.R."/>
            <person name="Famili I."/>
            <person name="Palsson B.O."/>
            <person name="Wang J."/>
        </authorList>
    </citation>
    <scope>NUCLEOTIDE SEQUENCE [LARGE SCALE GENOMIC DNA]</scope>
    <source>
        <strain evidence="7">CHO K1 cell line</strain>
    </source>
</reference>
<feature type="compositionally biased region" description="Basic and acidic residues" evidence="4">
    <location>
        <begin position="111"/>
        <end position="128"/>
    </location>
</feature>
<dbReference type="SUPFAM" id="SSF54106">
    <property type="entry name" value="LysM domain"/>
    <property type="match status" value="1"/>
</dbReference>
<dbReference type="AlphaFoldDB" id="G3GRH6"/>
<dbReference type="PROSITE" id="PS51782">
    <property type="entry name" value="LYSM"/>
    <property type="match status" value="1"/>
</dbReference>
<protein>
    <recommendedName>
        <fullName evidence="2">RNA polymerase-associated protein LEO1</fullName>
    </recommendedName>
</protein>
<comment type="similarity">
    <text evidence="1">Belongs to the LEO1 family.</text>
</comment>
<dbReference type="Proteomes" id="UP000001075">
    <property type="component" value="Unassembled WGS sequence"/>
</dbReference>
<dbReference type="Pfam" id="PF01476">
    <property type="entry name" value="LysM"/>
    <property type="match status" value="1"/>
</dbReference>
<dbReference type="InterPro" id="IPR007149">
    <property type="entry name" value="Leo1"/>
</dbReference>
<dbReference type="InterPro" id="IPR036779">
    <property type="entry name" value="LysM_dom_sf"/>
</dbReference>
<sequence>MQNSDDEEQEQGSDEDKLQNSDDDEEKMQNTDDEDRAQLSDDDRQQLSEEEKGNSDDEHPAASDNDDEKQNSDDEDRPQVSDEEKMQNSDDERPQASDEDRRQSDDEEEQDQKSESARGSDSEDEVLRMKRKNAIPSDSEADSDTEVPKDNNGTMDLFGGADDISSGSDGEDKPPTPGQPVDENGLPQDQQEEEPIPETRIEVEIPKVNTDLGNDLYFVKLPNFLSVEPRPFDPQYYEDEFEDEEMLDEEGRTRLKLKVENTIRWRVRRDEEGNEIKESNARIVKWSDGSMSLHLGNEVFDVYKAPLQGDHNHLFIRQGTGLQGQAVFKTKLTFRPHSTDSATHRKMTLSLADRCSKTQKIRILPMAGRDPECQRTEMIKKEEERLRASIRRESQQRRMREKQHQRGLSASYLEPDRYDEEEEGEESISLAAIKNRYKGGIREERARIYSSDSDEGSEEDKAQRLLKAKKLNSDEVENTIRWRICRDEEGSKIKESNARIVKWSDGSMSLHLGSEVFDIYKAPLQDNHNQLFIREDTGLRGQAIFKSRLTFRSSKTQIRILPMAGRDPEWPRTDLIQACRHRVRAGDTLQGIALKYGVTMEQIKRANKLFTNDCIFLKKTLSIPILSEKKPFTFNGLNSIDSPEKETVDSNFCHEEETVVAGEELPPPSPQDPGPEPAQPEEVSARDFLQRLDLQIKLSTQAARKLKEENRVLLRALSYLKREFLLLLPHGQSTEAPGHRITVNRTWIFKPGFCPSVATC</sequence>
<dbReference type="eggNOG" id="KOG1181">
    <property type="taxonomic scope" value="Eukaryota"/>
</dbReference>
<gene>
    <name evidence="6" type="ORF">I79_000125</name>
</gene>
<dbReference type="STRING" id="10029.G3GRH6"/>
<dbReference type="Pfam" id="PF04004">
    <property type="entry name" value="Leo1"/>
    <property type="match status" value="2"/>
</dbReference>
<proteinExistence type="inferred from homology"/>
<dbReference type="SMART" id="SM00257">
    <property type="entry name" value="LysM"/>
    <property type="match status" value="1"/>
</dbReference>
<dbReference type="GO" id="GO:0032968">
    <property type="term" value="P:positive regulation of transcription elongation by RNA polymerase II"/>
    <property type="evidence" value="ECO:0007669"/>
    <property type="project" value="TreeGrafter"/>
</dbReference>
<dbReference type="eggNOG" id="KOG2428">
    <property type="taxonomic scope" value="Eukaryota"/>
</dbReference>
<dbReference type="Gene3D" id="3.10.350.10">
    <property type="entry name" value="LysM domain"/>
    <property type="match status" value="1"/>
</dbReference>
<dbReference type="PaxDb" id="10029-XP_007620591.1"/>
<dbReference type="InParanoid" id="G3GRH6"/>
<dbReference type="InterPro" id="IPR018392">
    <property type="entry name" value="LysM"/>
</dbReference>
<evidence type="ECO:0000313" key="7">
    <source>
        <dbReference type="Proteomes" id="UP000001075"/>
    </source>
</evidence>
<feature type="compositionally biased region" description="Low complexity" evidence="4">
    <location>
        <begin position="159"/>
        <end position="168"/>
    </location>
</feature>
<feature type="region of interest" description="Disordered" evidence="4">
    <location>
        <begin position="390"/>
        <end position="425"/>
    </location>
</feature>
<dbReference type="CDD" id="cd00118">
    <property type="entry name" value="LysM"/>
    <property type="match status" value="1"/>
</dbReference>
<dbReference type="GlyGen" id="G3GRH6">
    <property type="glycosylation" value="1 site"/>
</dbReference>
<keyword evidence="3" id="KW-0175">Coiled coil</keyword>
<accession>G3GRH6</accession>
<dbReference type="GO" id="GO:1990269">
    <property type="term" value="F:RNA polymerase II C-terminal domain phosphoserine binding"/>
    <property type="evidence" value="ECO:0007669"/>
    <property type="project" value="TreeGrafter"/>
</dbReference>
<evidence type="ECO:0000256" key="4">
    <source>
        <dbReference type="SAM" id="MobiDB-lite"/>
    </source>
</evidence>
<feature type="compositionally biased region" description="Acidic residues" evidence="4">
    <location>
        <begin position="21"/>
        <end position="35"/>
    </location>
</feature>
<dbReference type="PANTHER" id="PTHR23146">
    <property type="entry name" value="LEO1 PROTEIN"/>
    <property type="match status" value="1"/>
</dbReference>
<feature type="compositionally biased region" description="Basic and acidic residues" evidence="4">
    <location>
        <begin position="36"/>
        <end position="61"/>
    </location>
</feature>
<feature type="region of interest" description="Disordered" evidence="4">
    <location>
        <begin position="1"/>
        <end position="202"/>
    </location>
</feature>
<feature type="compositionally biased region" description="Acidic residues" evidence="4">
    <location>
        <begin position="1"/>
        <end position="13"/>
    </location>
</feature>
<evidence type="ECO:0000256" key="1">
    <source>
        <dbReference type="ARBA" id="ARBA00010903"/>
    </source>
</evidence>
<feature type="compositionally biased region" description="Basic and acidic residues" evidence="4">
    <location>
        <begin position="390"/>
        <end position="404"/>
    </location>
</feature>
<dbReference type="GO" id="GO:0006368">
    <property type="term" value="P:transcription elongation by RNA polymerase II"/>
    <property type="evidence" value="ECO:0007669"/>
    <property type="project" value="InterPro"/>
</dbReference>
<feature type="compositionally biased region" description="Pro residues" evidence="4">
    <location>
        <begin position="665"/>
        <end position="678"/>
    </location>
</feature>
<feature type="compositionally biased region" description="Basic and acidic residues" evidence="4">
    <location>
        <begin position="68"/>
        <end position="104"/>
    </location>
</feature>
<feature type="coiled-coil region" evidence="3">
    <location>
        <begin position="689"/>
        <end position="723"/>
    </location>
</feature>
<evidence type="ECO:0000259" key="5">
    <source>
        <dbReference type="PROSITE" id="PS51782"/>
    </source>
</evidence>
<evidence type="ECO:0000256" key="3">
    <source>
        <dbReference type="SAM" id="Coils"/>
    </source>
</evidence>
<evidence type="ECO:0000313" key="6">
    <source>
        <dbReference type="EMBL" id="EGV99855.1"/>
    </source>
</evidence>
<organism evidence="6 7">
    <name type="scientific">Cricetulus griseus</name>
    <name type="common">Chinese hamster</name>
    <name type="synonym">Cricetulus barabensis griseus</name>
    <dbReference type="NCBI Taxonomy" id="10029"/>
    <lineage>
        <taxon>Eukaryota</taxon>
        <taxon>Metazoa</taxon>
        <taxon>Chordata</taxon>
        <taxon>Craniata</taxon>
        <taxon>Vertebrata</taxon>
        <taxon>Euteleostomi</taxon>
        <taxon>Mammalia</taxon>
        <taxon>Eutheria</taxon>
        <taxon>Euarchontoglires</taxon>
        <taxon>Glires</taxon>
        <taxon>Rodentia</taxon>
        <taxon>Myomorpha</taxon>
        <taxon>Muroidea</taxon>
        <taxon>Cricetidae</taxon>
        <taxon>Cricetinae</taxon>
        <taxon>Cricetulus</taxon>
    </lineage>
</organism>
<dbReference type="GO" id="GO:0016593">
    <property type="term" value="C:Cdc73/Paf1 complex"/>
    <property type="evidence" value="ECO:0007669"/>
    <property type="project" value="InterPro"/>
</dbReference>
<feature type="region of interest" description="Disordered" evidence="4">
    <location>
        <begin position="662"/>
        <end position="683"/>
    </location>
</feature>
<dbReference type="PANTHER" id="PTHR23146:SF0">
    <property type="entry name" value="RNA POLYMERASE-ASSOCIATED PROTEIN LEO1"/>
    <property type="match status" value="1"/>
</dbReference>
<name>G3GRH6_CRIGR</name>